<feature type="region of interest" description="Disordered" evidence="4">
    <location>
        <begin position="64"/>
        <end position="157"/>
    </location>
</feature>
<accession>A0A7S0N8W0</accession>
<evidence type="ECO:0000256" key="3">
    <source>
        <dbReference type="ARBA" id="ARBA00053226"/>
    </source>
</evidence>
<name>A0A7S0N8W0_9CHLO</name>
<dbReference type="PANTHER" id="PTHR12356">
    <property type="entry name" value="NUCLEAR MOVEMENT PROTEIN NUDC"/>
    <property type="match status" value="1"/>
</dbReference>
<dbReference type="GO" id="GO:0006457">
    <property type="term" value="P:protein folding"/>
    <property type="evidence" value="ECO:0007669"/>
    <property type="project" value="TreeGrafter"/>
</dbReference>
<evidence type="ECO:0000256" key="2">
    <source>
        <dbReference type="ARBA" id="ARBA00022490"/>
    </source>
</evidence>
<dbReference type="InterPro" id="IPR007052">
    <property type="entry name" value="CS_dom"/>
</dbReference>
<gene>
    <name evidence="6" type="ORF">POBO1169_LOCUS7526</name>
</gene>
<dbReference type="PROSITE" id="PS51203">
    <property type="entry name" value="CS"/>
    <property type="match status" value="1"/>
</dbReference>
<keyword evidence="2" id="KW-0963">Cytoplasm</keyword>
<dbReference type="InterPro" id="IPR037898">
    <property type="entry name" value="NudC_fam"/>
</dbReference>
<evidence type="ECO:0000256" key="1">
    <source>
        <dbReference type="ARBA" id="ARBA00004496"/>
    </source>
</evidence>
<evidence type="ECO:0000256" key="4">
    <source>
        <dbReference type="SAM" id="MobiDB-lite"/>
    </source>
</evidence>
<reference evidence="6" key="1">
    <citation type="submission" date="2021-01" db="EMBL/GenBank/DDBJ databases">
        <authorList>
            <person name="Corre E."/>
            <person name="Pelletier E."/>
            <person name="Niang G."/>
            <person name="Scheremetjew M."/>
            <person name="Finn R."/>
            <person name="Kale V."/>
            <person name="Holt S."/>
            <person name="Cochrane G."/>
            <person name="Meng A."/>
            <person name="Brown T."/>
            <person name="Cohen L."/>
        </authorList>
    </citation>
    <scope>NUCLEOTIDE SEQUENCE</scope>
    <source>
        <strain evidence="6">CCMP722</strain>
    </source>
</reference>
<proteinExistence type="predicted"/>
<feature type="domain" description="CS" evidence="5">
    <location>
        <begin position="154"/>
        <end position="243"/>
    </location>
</feature>
<dbReference type="InterPro" id="IPR008978">
    <property type="entry name" value="HSP20-like_chaperone"/>
</dbReference>
<dbReference type="GO" id="GO:0051082">
    <property type="term" value="F:unfolded protein binding"/>
    <property type="evidence" value="ECO:0007669"/>
    <property type="project" value="TreeGrafter"/>
</dbReference>
<dbReference type="EMBL" id="HBFA01014492">
    <property type="protein sequence ID" value="CAD8663506.1"/>
    <property type="molecule type" value="Transcribed_RNA"/>
</dbReference>
<dbReference type="Gene3D" id="2.60.40.790">
    <property type="match status" value="1"/>
</dbReference>
<comment type="function">
    <text evidence="3">Small heat shock protein required for the establishment of auxin gradients and for patterning of the apical domain of the embryo. Involved in the specification of the cotyledon primordia. Also required for normal inflorescence and floral meristem function, normal developmental patterning and thermotolerance. Acts as a molecular chaperone.</text>
</comment>
<dbReference type="CDD" id="cd06467">
    <property type="entry name" value="p23_NUDC_like"/>
    <property type="match status" value="1"/>
</dbReference>
<dbReference type="Pfam" id="PF04969">
    <property type="entry name" value="CS"/>
    <property type="match status" value="1"/>
</dbReference>
<feature type="compositionally biased region" description="Low complexity" evidence="4">
    <location>
        <begin position="82"/>
        <end position="121"/>
    </location>
</feature>
<organism evidence="6">
    <name type="scientific">Pyramimonas obovata</name>
    <dbReference type="NCBI Taxonomy" id="1411642"/>
    <lineage>
        <taxon>Eukaryota</taxon>
        <taxon>Viridiplantae</taxon>
        <taxon>Chlorophyta</taxon>
        <taxon>Pyramimonadophyceae</taxon>
        <taxon>Pyramimonadales</taxon>
        <taxon>Pyramimonadaceae</taxon>
        <taxon>Pyramimonas</taxon>
        <taxon>Pyramimonas incertae sedis</taxon>
    </lineage>
</organism>
<comment type="subcellular location">
    <subcellularLocation>
        <location evidence="1">Cytoplasm</location>
    </subcellularLocation>
</comment>
<dbReference type="GO" id="GO:0005737">
    <property type="term" value="C:cytoplasm"/>
    <property type="evidence" value="ECO:0007669"/>
    <property type="project" value="UniProtKB-SubCell"/>
</dbReference>
<sequence length="316" mass="34263">MVSFEEVPDDGPFDARLAELLREHKDDPMSLLATVFAYLKANSNAFNSADDVMKVLKEHGGLVPTKKASTAAKGGMKGGFFSSPAEPKPAAKAKAPDAPSSSGAAPAPAVASTSKSAAPAEPAKPDEANVTDLPDAEEEKDDPNLQQPNSGNGGTTEHYSWVQSLADVNVNVPLPEGTKSKQIDCSIKKNSLKVGLKGQPPMFEGELPYSVQVDDSFWSVVDGKLLEISLQKVNQMQWWSSVVKGHQEINTKKVEPENSKLSDLDGETRQTVEKMMYDQRQKQMGLPTSDEQNKQDMLAKFMAQHPEMDFSNAKIC</sequence>
<dbReference type="SUPFAM" id="SSF49764">
    <property type="entry name" value="HSP20-like chaperones"/>
    <property type="match status" value="1"/>
</dbReference>
<evidence type="ECO:0000259" key="5">
    <source>
        <dbReference type="PROSITE" id="PS51203"/>
    </source>
</evidence>
<evidence type="ECO:0000313" key="6">
    <source>
        <dbReference type="EMBL" id="CAD8663506.1"/>
    </source>
</evidence>
<dbReference type="AlphaFoldDB" id="A0A7S0N8W0"/>
<protein>
    <recommendedName>
        <fullName evidence="5">CS domain-containing protein</fullName>
    </recommendedName>
</protein>
<dbReference type="PANTHER" id="PTHR12356:SF3">
    <property type="entry name" value="NUCLEAR MIGRATION PROTEIN NUDC"/>
    <property type="match status" value="1"/>
</dbReference>
<dbReference type="FunFam" id="2.60.40.790:FF:000001">
    <property type="entry name" value="Nuclear migration protein nudC"/>
    <property type="match status" value="1"/>
</dbReference>
<feature type="compositionally biased region" description="Polar residues" evidence="4">
    <location>
        <begin position="144"/>
        <end position="157"/>
    </location>
</feature>